<keyword evidence="11" id="KW-1185">Reference proteome</keyword>
<dbReference type="InterPro" id="IPR007527">
    <property type="entry name" value="Znf_SWIM"/>
</dbReference>
<evidence type="ECO:0000256" key="4">
    <source>
        <dbReference type="ARBA" id="ARBA00022833"/>
    </source>
</evidence>
<keyword evidence="1" id="KW-0815">Transposition</keyword>
<feature type="domain" description="CCHC-type" evidence="9">
    <location>
        <begin position="407"/>
        <end position="421"/>
    </location>
</feature>
<dbReference type="Pfam" id="PF04434">
    <property type="entry name" value="SWIM"/>
    <property type="match status" value="1"/>
</dbReference>
<dbReference type="SMART" id="SM00575">
    <property type="entry name" value="ZnF_PMZ"/>
    <property type="match status" value="1"/>
</dbReference>
<dbReference type="PROSITE" id="PS50966">
    <property type="entry name" value="ZF_SWIM"/>
    <property type="match status" value="1"/>
</dbReference>
<sequence length="520" mass="59235">MQNSKGSDVHIVVNGIEQPEPPLFLRMFIGLAPLKDGFVRGCRPIIGVDGCHLKGAYPGQILVVVSKDGNNNIFPLAWATVEIENTETWEWFLEYVKSMLRSDQGDGFTFMSDRQKGLLEALQTVVPLAETRYCVRHIWANFKLNFTGTTFKELFWDAARATTELDFEVEMECIHFLSEDAHEYLAKIPPRHWSRHAFTPNCKSNMLLNNLCETFNAVIKDARDKPILTQMEWLRRYMMKRNNDKWEAAKKVEGKFMPYVQTVFDGLEKLSRSCIVQQSRDDNYEVQLKGDQCVVDLEQRTCSCYQWELTGIPCVHAFACMLDKRVDPELYVYPYYSKETYLLAYESLIKPMPGPKHWEKVNMRQPLPPAFKVQPGRPKGKKRKLEKGEGKSQVADEAKKPKRKNQCKNCGGFGHYAKTCKIPSTTESRTTMTNVGRPPLQTPWVKEQRKKNEERIARKASSQGAGPNSIANKTFPQETILLLMTVLMLTRPGVVADWSGDAADWSGVAADWSGVAAQAE</sequence>
<reference evidence="11" key="1">
    <citation type="journal article" date="2021" name="Nat. Commun.">
        <title>Genomic analyses provide insights into spinach domestication and the genetic basis of agronomic traits.</title>
        <authorList>
            <person name="Cai X."/>
            <person name="Sun X."/>
            <person name="Xu C."/>
            <person name="Sun H."/>
            <person name="Wang X."/>
            <person name="Ge C."/>
            <person name="Zhang Z."/>
            <person name="Wang Q."/>
            <person name="Fei Z."/>
            <person name="Jiao C."/>
            <person name="Wang Q."/>
        </authorList>
    </citation>
    <scope>NUCLEOTIDE SEQUENCE [LARGE SCALE GENOMIC DNA]</scope>
    <source>
        <strain evidence="11">cv. Varoflay</strain>
    </source>
</reference>
<gene>
    <name evidence="12" type="primary">LOC130463567</name>
</gene>
<keyword evidence="2" id="KW-0479">Metal-binding</keyword>
<keyword evidence="5" id="KW-0238">DNA-binding</keyword>
<feature type="domain" description="SWIM-type" evidence="10">
    <location>
        <begin position="284"/>
        <end position="325"/>
    </location>
</feature>
<dbReference type="InterPro" id="IPR006564">
    <property type="entry name" value="Znf_PMZ"/>
</dbReference>
<dbReference type="GeneID" id="130463567"/>
<protein>
    <recommendedName>
        <fullName evidence="13">SWIM-type domain-containing protein</fullName>
    </recommendedName>
</protein>
<dbReference type="PROSITE" id="PS50158">
    <property type="entry name" value="ZF_CCHC"/>
    <property type="match status" value="1"/>
</dbReference>
<evidence type="ECO:0008006" key="13">
    <source>
        <dbReference type="Google" id="ProtNLM"/>
    </source>
</evidence>
<evidence type="ECO:0000313" key="11">
    <source>
        <dbReference type="Proteomes" id="UP000813463"/>
    </source>
</evidence>
<evidence type="ECO:0000256" key="1">
    <source>
        <dbReference type="ARBA" id="ARBA00022578"/>
    </source>
</evidence>
<dbReference type="PANTHER" id="PTHR31973:SF187">
    <property type="entry name" value="MUTATOR TRANSPOSASE MUDRA PROTEIN"/>
    <property type="match status" value="1"/>
</dbReference>
<evidence type="ECO:0000256" key="6">
    <source>
        <dbReference type="ARBA" id="ARBA00023172"/>
    </source>
</evidence>
<dbReference type="InterPro" id="IPR036875">
    <property type="entry name" value="Znf_CCHC_sf"/>
</dbReference>
<dbReference type="InterPro" id="IPR001207">
    <property type="entry name" value="Transposase_mutator"/>
</dbReference>
<evidence type="ECO:0000313" key="12">
    <source>
        <dbReference type="RefSeq" id="XP_056688711.1"/>
    </source>
</evidence>
<dbReference type="Gene3D" id="4.10.60.10">
    <property type="entry name" value="Zinc finger, CCHC-type"/>
    <property type="match status" value="1"/>
</dbReference>
<proteinExistence type="predicted"/>
<dbReference type="InterPro" id="IPR001878">
    <property type="entry name" value="Znf_CCHC"/>
</dbReference>
<keyword evidence="6" id="KW-0233">DNA recombination</keyword>
<evidence type="ECO:0000259" key="9">
    <source>
        <dbReference type="PROSITE" id="PS50158"/>
    </source>
</evidence>
<reference evidence="12" key="2">
    <citation type="submission" date="2025-08" db="UniProtKB">
        <authorList>
            <consortium name="RefSeq"/>
        </authorList>
    </citation>
    <scope>IDENTIFICATION</scope>
    <source>
        <tissue evidence="12">Leaf</tissue>
    </source>
</reference>
<keyword evidence="4" id="KW-0862">Zinc</keyword>
<dbReference type="RefSeq" id="XP_056688711.1">
    <property type="nucleotide sequence ID" value="XM_056832733.1"/>
</dbReference>
<dbReference type="InterPro" id="IPR018289">
    <property type="entry name" value="MULE_transposase_dom"/>
</dbReference>
<accession>A0ABM3QZA5</accession>
<feature type="region of interest" description="Disordered" evidence="8">
    <location>
        <begin position="367"/>
        <end position="404"/>
    </location>
</feature>
<dbReference type="SUPFAM" id="SSF57756">
    <property type="entry name" value="Retrovirus zinc finger-like domains"/>
    <property type="match status" value="1"/>
</dbReference>
<evidence type="ECO:0000256" key="2">
    <source>
        <dbReference type="ARBA" id="ARBA00022723"/>
    </source>
</evidence>
<dbReference type="PROSITE" id="PS01007">
    <property type="entry name" value="TRANSPOSASE_MUTATOR"/>
    <property type="match status" value="1"/>
</dbReference>
<organism evidence="11 12">
    <name type="scientific">Spinacia oleracea</name>
    <name type="common">Spinach</name>
    <dbReference type="NCBI Taxonomy" id="3562"/>
    <lineage>
        <taxon>Eukaryota</taxon>
        <taxon>Viridiplantae</taxon>
        <taxon>Streptophyta</taxon>
        <taxon>Embryophyta</taxon>
        <taxon>Tracheophyta</taxon>
        <taxon>Spermatophyta</taxon>
        <taxon>Magnoliopsida</taxon>
        <taxon>eudicotyledons</taxon>
        <taxon>Gunneridae</taxon>
        <taxon>Pentapetalae</taxon>
        <taxon>Caryophyllales</taxon>
        <taxon>Chenopodiaceae</taxon>
        <taxon>Chenopodioideae</taxon>
        <taxon>Anserineae</taxon>
        <taxon>Spinacia</taxon>
    </lineage>
</organism>
<dbReference type="Pfam" id="PF10551">
    <property type="entry name" value="MULE"/>
    <property type="match status" value="1"/>
</dbReference>
<evidence type="ECO:0000256" key="7">
    <source>
        <dbReference type="PROSITE-ProRule" id="PRU00047"/>
    </source>
</evidence>
<feature type="compositionally biased region" description="Basic and acidic residues" evidence="8">
    <location>
        <begin position="386"/>
        <end position="399"/>
    </location>
</feature>
<evidence type="ECO:0000259" key="10">
    <source>
        <dbReference type="PROSITE" id="PS50966"/>
    </source>
</evidence>
<evidence type="ECO:0000256" key="8">
    <source>
        <dbReference type="SAM" id="MobiDB-lite"/>
    </source>
</evidence>
<dbReference type="Proteomes" id="UP000813463">
    <property type="component" value="Chromosome 6"/>
</dbReference>
<keyword evidence="3 7" id="KW-0863">Zinc-finger</keyword>
<name>A0ABM3QZA5_SPIOL</name>
<dbReference type="PANTHER" id="PTHR31973">
    <property type="entry name" value="POLYPROTEIN, PUTATIVE-RELATED"/>
    <property type="match status" value="1"/>
</dbReference>
<evidence type="ECO:0000256" key="3">
    <source>
        <dbReference type="ARBA" id="ARBA00022771"/>
    </source>
</evidence>
<evidence type="ECO:0000256" key="5">
    <source>
        <dbReference type="ARBA" id="ARBA00023125"/>
    </source>
</evidence>